<organism evidence="3">
    <name type="scientific">Melampsora larici-populina (strain 98AG31 / pathotype 3-4-7)</name>
    <name type="common">Poplar leaf rust fungus</name>
    <dbReference type="NCBI Taxonomy" id="747676"/>
    <lineage>
        <taxon>Eukaryota</taxon>
        <taxon>Fungi</taxon>
        <taxon>Dikarya</taxon>
        <taxon>Basidiomycota</taxon>
        <taxon>Pucciniomycotina</taxon>
        <taxon>Pucciniomycetes</taxon>
        <taxon>Pucciniales</taxon>
        <taxon>Melampsoraceae</taxon>
        <taxon>Melampsora</taxon>
    </lineage>
</organism>
<dbReference type="EMBL" id="GL883186">
    <property type="protein sequence ID" value="EGF98084.1"/>
    <property type="molecule type" value="Genomic_DNA"/>
</dbReference>
<dbReference type="HOGENOM" id="CLU_404934_0_0_1"/>
<dbReference type="OrthoDB" id="68020at2759"/>
<protein>
    <recommendedName>
        <fullName evidence="1">Transcription factor tau subunit sfc3/Tfc3 C-terminal domain-containing protein</fullName>
    </recommendedName>
</protein>
<dbReference type="InParanoid" id="F4SB92"/>
<feature type="domain" description="Transcription factor tau subunit sfc3/Tfc3 C-terminal" evidence="1">
    <location>
        <begin position="485"/>
        <end position="676"/>
    </location>
</feature>
<dbReference type="GeneID" id="18931267"/>
<keyword evidence="3" id="KW-1185">Reference proteome</keyword>
<sequence>MIPRTTRSSARLEQQRLEAIRFAGGIAEKTQDLAKAVRDLAGPGQQVSAANPMDSRTLNTTLWALQTRGEIKVTTVMVPDAIGNPVRRSVVYLASIPLDSPEMINWLEDLQARDHILQNQALNVPTRKPVVRDGPLPNTNAARREMRRTLVDASEDALQAMFKNQWRFNHLQSPPPSLAKWPLKNVDDGNRFWTKLHRASLPDPEAPPLQHTFESLNENDQFSAFADSHTLLQLLTDQSNQREQAIRLNNKHKDPPLDLENDTQEVEHLARISCTTPEAFKKTIQATKDLAGKRKAKKKLRKKELGSDAENNKLSDEAAIQAKLLKVKKIKVAPKPHYDRGALHKFPECPLRWSAITAHAIRPHLQVVIGLRPPTTISVPGKRTRLEWSDTLDEFLRDLAAILRVRAYAICASLWPWSIATNVFKDTWSHLYFARRGKVPELLDPSPTMSLVLDGGLALDYLRLNIDKEYLRSQVNVQGEADVPSEFPSPDTLEEFYKVYQITQSSKPSERWDQVHLSANNVIREDTMLSEAFSMCTEFSNDLEAVPNQPTRQIMRASEAIKLLTSTSIETYSKPVATCFLSHHGENILIAATKYLHSMGMMIFGSKFLLILDGNLGLICPPDNRVVRPYKLDEAMEQLRSQCDDNSDGKVNWFLFATDTETAALLHAFSQNQVSYKSN</sequence>
<dbReference type="PANTHER" id="PTHR15180:SF1">
    <property type="entry name" value="GENERAL TRANSCRIPTION FACTOR 3C POLYPEPTIDE 1"/>
    <property type="match status" value="1"/>
</dbReference>
<gene>
    <name evidence="2" type="ORF">MELLADRAFT_69583</name>
</gene>
<dbReference type="GO" id="GO:0042791">
    <property type="term" value="P:5S class rRNA transcription by RNA polymerase III"/>
    <property type="evidence" value="ECO:0007669"/>
    <property type="project" value="TreeGrafter"/>
</dbReference>
<dbReference type="InterPro" id="IPR046488">
    <property type="entry name" value="Sfc3/Tfc3_C"/>
</dbReference>
<dbReference type="STRING" id="747676.F4SB92"/>
<dbReference type="AlphaFoldDB" id="F4SB92"/>
<evidence type="ECO:0000313" key="3">
    <source>
        <dbReference type="Proteomes" id="UP000001072"/>
    </source>
</evidence>
<dbReference type="GO" id="GO:0006384">
    <property type="term" value="P:transcription initiation at RNA polymerase III promoter"/>
    <property type="evidence" value="ECO:0007669"/>
    <property type="project" value="InterPro"/>
</dbReference>
<accession>F4SB92</accession>
<dbReference type="eggNOG" id="ENOG502S1RV">
    <property type="taxonomic scope" value="Eukaryota"/>
</dbReference>
<name>F4SB92_MELLP</name>
<evidence type="ECO:0000313" key="2">
    <source>
        <dbReference type="EMBL" id="EGF98084.1"/>
    </source>
</evidence>
<dbReference type="KEGG" id="mlr:MELLADRAFT_69583"/>
<reference evidence="3" key="1">
    <citation type="journal article" date="2011" name="Proc. Natl. Acad. Sci. U.S.A.">
        <title>Obligate biotrophy features unraveled by the genomic analysis of rust fungi.</title>
        <authorList>
            <person name="Duplessis S."/>
            <person name="Cuomo C.A."/>
            <person name="Lin Y.-C."/>
            <person name="Aerts A."/>
            <person name="Tisserant E."/>
            <person name="Veneault-Fourrey C."/>
            <person name="Joly D.L."/>
            <person name="Hacquard S."/>
            <person name="Amselem J."/>
            <person name="Cantarel B.L."/>
            <person name="Chiu R."/>
            <person name="Coutinho P.M."/>
            <person name="Feau N."/>
            <person name="Field M."/>
            <person name="Frey P."/>
            <person name="Gelhaye E."/>
            <person name="Goldberg J."/>
            <person name="Grabherr M.G."/>
            <person name="Kodira C.D."/>
            <person name="Kohler A."/>
            <person name="Kuees U."/>
            <person name="Lindquist E.A."/>
            <person name="Lucas S.M."/>
            <person name="Mago R."/>
            <person name="Mauceli E."/>
            <person name="Morin E."/>
            <person name="Murat C."/>
            <person name="Pangilinan J.L."/>
            <person name="Park R."/>
            <person name="Pearson M."/>
            <person name="Quesneville H."/>
            <person name="Rouhier N."/>
            <person name="Sakthikumar S."/>
            <person name="Salamov A.A."/>
            <person name="Schmutz J."/>
            <person name="Selles B."/>
            <person name="Shapiro H."/>
            <person name="Tanguay P."/>
            <person name="Tuskan G.A."/>
            <person name="Henrissat B."/>
            <person name="Van de Peer Y."/>
            <person name="Rouze P."/>
            <person name="Ellis J.G."/>
            <person name="Dodds P.N."/>
            <person name="Schein J.E."/>
            <person name="Zhong S."/>
            <person name="Hamelin R.C."/>
            <person name="Grigoriev I.V."/>
            <person name="Szabo L.J."/>
            <person name="Martin F."/>
        </authorList>
    </citation>
    <scope>NUCLEOTIDE SEQUENCE [LARGE SCALE GENOMIC DNA]</scope>
    <source>
        <strain evidence="3">98AG31 / pathotype 3-4-7</strain>
    </source>
</reference>
<evidence type="ECO:0000259" key="1">
    <source>
        <dbReference type="Pfam" id="PF20222"/>
    </source>
</evidence>
<dbReference type="Proteomes" id="UP000001072">
    <property type="component" value="Unassembled WGS sequence"/>
</dbReference>
<dbReference type="GO" id="GO:0000127">
    <property type="term" value="C:transcription factor TFIIIC complex"/>
    <property type="evidence" value="ECO:0007669"/>
    <property type="project" value="InterPro"/>
</dbReference>
<dbReference type="PANTHER" id="PTHR15180">
    <property type="entry name" value="GENERAL TRANSCRIPTION FACTOR 3C POLYPEPTIDE 1"/>
    <property type="match status" value="1"/>
</dbReference>
<dbReference type="GO" id="GO:0003677">
    <property type="term" value="F:DNA binding"/>
    <property type="evidence" value="ECO:0007669"/>
    <property type="project" value="InterPro"/>
</dbReference>
<dbReference type="Pfam" id="PF20222">
    <property type="entry name" value="DUF6581"/>
    <property type="match status" value="1"/>
</dbReference>
<dbReference type="VEuPathDB" id="FungiDB:MELLADRAFT_69583"/>
<dbReference type="RefSeq" id="XP_007418652.1">
    <property type="nucleotide sequence ID" value="XM_007418590.1"/>
</dbReference>
<dbReference type="InterPro" id="IPR044210">
    <property type="entry name" value="Tfc3-like"/>
</dbReference>
<proteinExistence type="predicted"/>